<name>A0AAV4GD91_9GAST</name>
<protein>
    <submittedName>
        <fullName evidence="2">Endo-1,4-beta-mannanase 1</fullName>
    </submittedName>
</protein>
<feature type="signal peptide" evidence="1">
    <location>
        <begin position="1"/>
        <end position="20"/>
    </location>
</feature>
<dbReference type="PANTHER" id="PTHR37398">
    <property type="entry name" value="ENDO-BETA-1,4-MANNANASE"/>
    <property type="match status" value="1"/>
</dbReference>
<dbReference type="Gene3D" id="3.20.20.80">
    <property type="entry name" value="Glycosidases"/>
    <property type="match status" value="1"/>
</dbReference>
<evidence type="ECO:0000313" key="2">
    <source>
        <dbReference type="EMBL" id="GFR82385.1"/>
    </source>
</evidence>
<dbReference type="EMBL" id="BMAT01008333">
    <property type="protein sequence ID" value="GFR82385.1"/>
    <property type="molecule type" value="Genomic_DNA"/>
</dbReference>
<comment type="caution">
    <text evidence="2">The sequence shown here is derived from an EMBL/GenBank/DDBJ whole genome shotgun (WGS) entry which is preliminary data.</text>
</comment>
<reference evidence="2 3" key="1">
    <citation type="journal article" date="2021" name="Elife">
        <title>Chloroplast acquisition without the gene transfer in kleptoplastic sea slugs, Plakobranchus ocellatus.</title>
        <authorList>
            <person name="Maeda T."/>
            <person name="Takahashi S."/>
            <person name="Yoshida T."/>
            <person name="Shimamura S."/>
            <person name="Takaki Y."/>
            <person name="Nagai Y."/>
            <person name="Toyoda A."/>
            <person name="Suzuki Y."/>
            <person name="Arimoto A."/>
            <person name="Ishii H."/>
            <person name="Satoh N."/>
            <person name="Nishiyama T."/>
            <person name="Hasebe M."/>
            <person name="Maruyama T."/>
            <person name="Minagawa J."/>
            <person name="Obokata J."/>
            <person name="Shigenobu S."/>
        </authorList>
    </citation>
    <scope>NUCLEOTIDE SEQUENCE [LARGE SCALE GENOMIC DNA]</scope>
</reference>
<feature type="chain" id="PRO_5043752682" evidence="1">
    <location>
        <begin position="21"/>
        <end position="223"/>
    </location>
</feature>
<dbReference type="Proteomes" id="UP000762676">
    <property type="component" value="Unassembled WGS sequence"/>
</dbReference>
<proteinExistence type="predicted"/>
<organism evidence="2 3">
    <name type="scientific">Elysia marginata</name>
    <dbReference type="NCBI Taxonomy" id="1093978"/>
    <lineage>
        <taxon>Eukaryota</taxon>
        <taxon>Metazoa</taxon>
        <taxon>Spiralia</taxon>
        <taxon>Lophotrochozoa</taxon>
        <taxon>Mollusca</taxon>
        <taxon>Gastropoda</taxon>
        <taxon>Heterobranchia</taxon>
        <taxon>Euthyneura</taxon>
        <taxon>Panpulmonata</taxon>
        <taxon>Sacoglossa</taxon>
        <taxon>Placobranchoidea</taxon>
        <taxon>Plakobranchidae</taxon>
        <taxon>Elysia</taxon>
    </lineage>
</organism>
<accession>A0AAV4GD91</accession>
<dbReference type="InterPro" id="IPR017853">
    <property type="entry name" value="GH"/>
</dbReference>
<gene>
    <name evidence="2" type="ORF">ElyMa_004095600</name>
</gene>
<dbReference type="SUPFAM" id="SSF51445">
    <property type="entry name" value="(Trans)glycosidases"/>
    <property type="match status" value="1"/>
</dbReference>
<keyword evidence="1" id="KW-0732">Signal</keyword>
<dbReference type="PANTHER" id="PTHR37398:SF3">
    <property type="entry name" value="GLYCOSIDE HYDROLASE FAMILY 5 DOMAIN-CONTAINING PROTEIN"/>
    <property type="match status" value="1"/>
</dbReference>
<evidence type="ECO:0000256" key="1">
    <source>
        <dbReference type="SAM" id="SignalP"/>
    </source>
</evidence>
<evidence type="ECO:0000313" key="3">
    <source>
        <dbReference type="Proteomes" id="UP000762676"/>
    </source>
</evidence>
<sequence>MAAVLTCLLLLLAASGEVFGSRLKVSGNQIQFKGQKVFLSGGNLPWINYAHDFGNNQWSGIKHRVEKQMKMLRDAGGNTLRLWIHIQGETTPRFDSNGHVVGPDRDGTFISDFKDMLDLAQRYDIFVIPTLWSAAVPQDYSHHLDGLIVDWRKLRGYIRKVLHPLVKSVKGHPALGAWDIMNEPEGMIKDGKSDSDPCFDTTALYDSGAGWAGKKYDYYQILR</sequence>
<keyword evidence="3" id="KW-1185">Reference proteome</keyword>
<dbReference type="AlphaFoldDB" id="A0AAV4GD91"/>